<dbReference type="Proteomes" id="UP000299102">
    <property type="component" value="Unassembled WGS sequence"/>
</dbReference>
<accession>A0A4C1XGE3</accession>
<sequence length="72" mass="7972">MAKSSKSEERTRRSRDGKDVTSSFRVRRARATRAPPRRGAATRQIIMASRNRAAESGVLGSIAATWFATRHA</sequence>
<protein>
    <submittedName>
        <fullName evidence="2">Uncharacterized protein</fullName>
    </submittedName>
</protein>
<gene>
    <name evidence="2" type="ORF">EVAR_43759_1</name>
</gene>
<evidence type="ECO:0000313" key="3">
    <source>
        <dbReference type="Proteomes" id="UP000299102"/>
    </source>
</evidence>
<dbReference type="AlphaFoldDB" id="A0A4C1XGE3"/>
<evidence type="ECO:0000313" key="2">
    <source>
        <dbReference type="EMBL" id="GBP63011.1"/>
    </source>
</evidence>
<reference evidence="2 3" key="1">
    <citation type="journal article" date="2019" name="Commun. Biol.">
        <title>The bagworm genome reveals a unique fibroin gene that provides high tensile strength.</title>
        <authorList>
            <person name="Kono N."/>
            <person name="Nakamura H."/>
            <person name="Ohtoshi R."/>
            <person name="Tomita M."/>
            <person name="Numata K."/>
            <person name="Arakawa K."/>
        </authorList>
    </citation>
    <scope>NUCLEOTIDE SEQUENCE [LARGE SCALE GENOMIC DNA]</scope>
</reference>
<proteinExistence type="predicted"/>
<feature type="compositionally biased region" description="Basic and acidic residues" evidence="1">
    <location>
        <begin position="1"/>
        <end position="19"/>
    </location>
</feature>
<organism evidence="2 3">
    <name type="scientific">Eumeta variegata</name>
    <name type="common">Bagworm moth</name>
    <name type="synonym">Eumeta japonica</name>
    <dbReference type="NCBI Taxonomy" id="151549"/>
    <lineage>
        <taxon>Eukaryota</taxon>
        <taxon>Metazoa</taxon>
        <taxon>Ecdysozoa</taxon>
        <taxon>Arthropoda</taxon>
        <taxon>Hexapoda</taxon>
        <taxon>Insecta</taxon>
        <taxon>Pterygota</taxon>
        <taxon>Neoptera</taxon>
        <taxon>Endopterygota</taxon>
        <taxon>Lepidoptera</taxon>
        <taxon>Glossata</taxon>
        <taxon>Ditrysia</taxon>
        <taxon>Tineoidea</taxon>
        <taxon>Psychidae</taxon>
        <taxon>Oiketicinae</taxon>
        <taxon>Eumeta</taxon>
    </lineage>
</organism>
<feature type="compositionally biased region" description="Low complexity" evidence="1">
    <location>
        <begin position="32"/>
        <end position="43"/>
    </location>
</feature>
<evidence type="ECO:0000256" key="1">
    <source>
        <dbReference type="SAM" id="MobiDB-lite"/>
    </source>
</evidence>
<keyword evidence="3" id="KW-1185">Reference proteome</keyword>
<feature type="region of interest" description="Disordered" evidence="1">
    <location>
        <begin position="1"/>
        <end position="43"/>
    </location>
</feature>
<dbReference type="EMBL" id="BGZK01000856">
    <property type="protein sequence ID" value="GBP63011.1"/>
    <property type="molecule type" value="Genomic_DNA"/>
</dbReference>
<name>A0A4C1XGE3_EUMVA</name>
<comment type="caution">
    <text evidence="2">The sequence shown here is derived from an EMBL/GenBank/DDBJ whole genome shotgun (WGS) entry which is preliminary data.</text>
</comment>